<dbReference type="InterPro" id="IPR002777">
    <property type="entry name" value="PFD_beta-like"/>
</dbReference>
<comment type="subunit">
    <text evidence="4">Heterohexamer of two PFD-alpha type and four PFD-beta type subunits.</text>
</comment>
<dbReference type="GO" id="GO:0051082">
    <property type="term" value="F:unfolded protein binding"/>
    <property type="evidence" value="ECO:0007669"/>
    <property type="project" value="InterPro"/>
</dbReference>
<dbReference type="STRING" id="1806994.A0A507BSJ0"/>
<dbReference type="GO" id="GO:0016272">
    <property type="term" value="C:prefoldin complex"/>
    <property type="evidence" value="ECO:0007669"/>
    <property type="project" value="UniProtKB-UniRule"/>
</dbReference>
<organism evidence="7 8">
    <name type="scientific">Synchytrium microbalum</name>
    <dbReference type="NCBI Taxonomy" id="1806994"/>
    <lineage>
        <taxon>Eukaryota</taxon>
        <taxon>Fungi</taxon>
        <taxon>Fungi incertae sedis</taxon>
        <taxon>Chytridiomycota</taxon>
        <taxon>Chytridiomycota incertae sedis</taxon>
        <taxon>Chytridiomycetes</taxon>
        <taxon>Synchytriales</taxon>
        <taxon>Synchytriaceae</taxon>
        <taxon>Synchytrium</taxon>
    </lineage>
</organism>
<dbReference type="PANTHER" id="PTHR21100:SF9">
    <property type="entry name" value="PREFOLDIN SUBUNIT 4"/>
    <property type="match status" value="1"/>
</dbReference>
<name>A0A507BSJ0_9FUNG</name>
<evidence type="ECO:0000313" key="8">
    <source>
        <dbReference type="Proteomes" id="UP000319731"/>
    </source>
</evidence>
<evidence type="ECO:0000256" key="2">
    <source>
        <dbReference type="ARBA" id="ARBA00023186"/>
    </source>
</evidence>
<feature type="compositionally biased region" description="Basic and acidic residues" evidence="6">
    <location>
        <begin position="8"/>
        <end position="27"/>
    </location>
</feature>
<dbReference type="FunFam" id="1.10.287.370:FF:000005">
    <property type="entry name" value="Prefoldin subunit 4"/>
    <property type="match status" value="1"/>
</dbReference>
<dbReference type="Pfam" id="PF01920">
    <property type="entry name" value="Prefoldin_2"/>
    <property type="match status" value="1"/>
</dbReference>
<proteinExistence type="inferred from homology"/>
<feature type="region of interest" description="Disordered" evidence="6">
    <location>
        <begin position="1"/>
        <end position="28"/>
    </location>
</feature>
<accession>A0A507BSJ0</accession>
<evidence type="ECO:0000256" key="3">
    <source>
        <dbReference type="ARBA" id="ARBA00024667"/>
    </source>
</evidence>
<comment type="caution">
    <text evidence="7">The sequence shown here is derived from an EMBL/GenBank/DDBJ whole genome shotgun (WGS) entry which is preliminary data.</text>
</comment>
<gene>
    <name evidence="7" type="ORF">SmJEL517_g04774</name>
</gene>
<dbReference type="InterPro" id="IPR016661">
    <property type="entry name" value="PFDN4"/>
</dbReference>
<evidence type="ECO:0000256" key="5">
    <source>
        <dbReference type="SAM" id="Coils"/>
    </source>
</evidence>
<evidence type="ECO:0000256" key="1">
    <source>
        <dbReference type="ARBA" id="ARBA00008045"/>
    </source>
</evidence>
<dbReference type="InterPro" id="IPR009053">
    <property type="entry name" value="Prefoldin"/>
</dbReference>
<comment type="function">
    <text evidence="3 4">Binds specifically to cytosolic chaperonin (c-CPN) and transfers target proteins to it. Binds to nascent polypeptide chain and promotes folding in an environment in which there are many competing pathways for nonnative proteins.</text>
</comment>
<dbReference type="CDD" id="cd23165">
    <property type="entry name" value="Prefoldin_4"/>
    <property type="match status" value="1"/>
</dbReference>
<dbReference type="Gene3D" id="1.10.287.370">
    <property type="match status" value="1"/>
</dbReference>
<dbReference type="PIRSF" id="PIRSF016477">
    <property type="entry name" value="Prefoldin_subunit_4"/>
    <property type="match status" value="1"/>
</dbReference>
<dbReference type="EMBL" id="QEAO01000035">
    <property type="protein sequence ID" value="TPX32037.1"/>
    <property type="molecule type" value="Genomic_DNA"/>
</dbReference>
<comment type="similarity">
    <text evidence="1 4">Belongs to the prefoldin subunit beta family.</text>
</comment>
<dbReference type="AlphaFoldDB" id="A0A507BSJ0"/>
<evidence type="ECO:0000256" key="6">
    <source>
        <dbReference type="SAM" id="MobiDB-lite"/>
    </source>
</evidence>
<keyword evidence="8" id="KW-1185">Reference proteome</keyword>
<evidence type="ECO:0000313" key="7">
    <source>
        <dbReference type="EMBL" id="TPX32037.1"/>
    </source>
</evidence>
<dbReference type="OrthoDB" id="10250441at2759"/>
<dbReference type="PANTHER" id="PTHR21100">
    <property type="entry name" value="PREFOLDIN SUBUNIT 4"/>
    <property type="match status" value="1"/>
</dbReference>
<dbReference type="GeneID" id="42005999"/>
<keyword evidence="2 4" id="KW-0143">Chaperone</keyword>
<sequence length="137" mass="16006">MSMQMASELRHLAPHEETETEVTREDQQNINTFSKLTAKLDDLELVYDSKKKEKEYLDDLVQELELADEDELIKYRIGDSFFSLTLPECMERISKENSFMDTELEDVQTKMSDIQETLQKLKATLYAKFGKAINLDK</sequence>
<keyword evidence="5" id="KW-0175">Coiled coil</keyword>
<protein>
    <recommendedName>
        <fullName evidence="4">Prefoldin subunit 4</fullName>
    </recommendedName>
</protein>
<dbReference type="GO" id="GO:0006457">
    <property type="term" value="P:protein folding"/>
    <property type="evidence" value="ECO:0007669"/>
    <property type="project" value="UniProtKB-UniRule"/>
</dbReference>
<dbReference type="RefSeq" id="XP_031023311.1">
    <property type="nucleotide sequence ID" value="XM_031170702.1"/>
</dbReference>
<dbReference type="GO" id="GO:0005737">
    <property type="term" value="C:cytoplasm"/>
    <property type="evidence" value="ECO:0007669"/>
    <property type="project" value="UniProtKB-ARBA"/>
</dbReference>
<feature type="coiled-coil region" evidence="5">
    <location>
        <begin position="33"/>
        <end position="70"/>
    </location>
</feature>
<evidence type="ECO:0000256" key="4">
    <source>
        <dbReference type="PIRNR" id="PIRNR016477"/>
    </source>
</evidence>
<dbReference type="Proteomes" id="UP000319731">
    <property type="component" value="Unassembled WGS sequence"/>
</dbReference>
<dbReference type="SUPFAM" id="SSF46579">
    <property type="entry name" value="Prefoldin"/>
    <property type="match status" value="1"/>
</dbReference>
<reference evidence="7 8" key="1">
    <citation type="journal article" date="2019" name="Sci. Rep.">
        <title>Comparative genomics of chytrid fungi reveal insights into the obligate biotrophic and pathogenic lifestyle of Synchytrium endobioticum.</title>
        <authorList>
            <person name="van de Vossenberg B.T.L.H."/>
            <person name="Warris S."/>
            <person name="Nguyen H.D.T."/>
            <person name="van Gent-Pelzer M.P.E."/>
            <person name="Joly D.L."/>
            <person name="van de Geest H.C."/>
            <person name="Bonants P.J.M."/>
            <person name="Smith D.S."/>
            <person name="Levesque C.A."/>
            <person name="van der Lee T.A.J."/>
        </authorList>
    </citation>
    <scope>NUCLEOTIDE SEQUENCE [LARGE SCALE GENOMIC DNA]</scope>
    <source>
        <strain evidence="7 8">JEL517</strain>
    </source>
</reference>